<dbReference type="InterPro" id="IPR039425">
    <property type="entry name" value="RNA_pol_sigma-70-like"/>
</dbReference>
<keyword evidence="4" id="KW-0238">DNA-binding</keyword>
<keyword evidence="9" id="KW-1185">Reference proteome</keyword>
<gene>
    <name evidence="8" type="ORF">KK083_04730</name>
</gene>
<dbReference type="SUPFAM" id="SSF88659">
    <property type="entry name" value="Sigma3 and sigma4 domains of RNA polymerase sigma factors"/>
    <property type="match status" value="1"/>
</dbReference>
<evidence type="ECO:0000259" key="7">
    <source>
        <dbReference type="Pfam" id="PF04545"/>
    </source>
</evidence>
<feature type="domain" description="RNA polymerase sigma-70 region 4" evidence="7">
    <location>
        <begin position="134"/>
        <end position="182"/>
    </location>
</feature>
<evidence type="ECO:0000259" key="6">
    <source>
        <dbReference type="Pfam" id="PF04542"/>
    </source>
</evidence>
<evidence type="ECO:0000313" key="8">
    <source>
        <dbReference type="EMBL" id="MBT1696167.1"/>
    </source>
</evidence>
<dbReference type="PANTHER" id="PTHR43133:SF8">
    <property type="entry name" value="RNA POLYMERASE SIGMA FACTOR HI_1459-RELATED"/>
    <property type="match status" value="1"/>
</dbReference>
<evidence type="ECO:0000256" key="2">
    <source>
        <dbReference type="ARBA" id="ARBA00023015"/>
    </source>
</evidence>
<dbReference type="Pfam" id="PF04542">
    <property type="entry name" value="Sigma70_r2"/>
    <property type="match status" value="1"/>
</dbReference>
<name>A0AAP2DJ45_9BACT</name>
<comment type="similarity">
    <text evidence="1">Belongs to the sigma-70 factor family. ECF subfamily.</text>
</comment>
<dbReference type="GO" id="GO:0003677">
    <property type="term" value="F:DNA binding"/>
    <property type="evidence" value="ECO:0007669"/>
    <property type="project" value="UniProtKB-KW"/>
</dbReference>
<protein>
    <submittedName>
        <fullName evidence="8">Sigma-70 family RNA polymerase sigma factor</fullName>
    </submittedName>
</protein>
<dbReference type="InterPro" id="IPR007627">
    <property type="entry name" value="RNA_pol_sigma70_r2"/>
</dbReference>
<dbReference type="NCBIfam" id="TIGR02937">
    <property type="entry name" value="sigma70-ECF"/>
    <property type="match status" value="1"/>
</dbReference>
<dbReference type="Gene3D" id="1.10.10.10">
    <property type="entry name" value="Winged helix-like DNA-binding domain superfamily/Winged helix DNA-binding domain"/>
    <property type="match status" value="1"/>
</dbReference>
<dbReference type="GO" id="GO:0006352">
    <property type="term" value="P:DNA-templated transcription initiation"/>
    <property type="evidence" value="ECO:0007669"/>
    <property type="project" value="InterPro"/>
</dbReference>
<evidence type="ECO:0000256" key="4">
    <source>
        <dbReference type="ARBA" id="ARBA00023125"/>
    </source>
</evidence>
<comment type="caution">
    <text evidence="8">The sequence shown here is derived from an EMBL/GenBank/DDBJ whole genome shotgun (WGS) entry which is preliminary data.</text>
</comment>
<reference evidence="8 9" key="1">
    <citation type="submission" date="2021-05" db="EMBL/GenBank/DDBJ databases">
        <title>A Polyphasic approach of four new species of the genus Ohtaekwangia: Ohtaekwangia histidinii sp. nov., Ohtaekwangia cretensis sp. nov., Ohtaekwangia indiensis sp. nov., Ohtaekwangia reichenbachii sp. nov. from diverse environment.</title>
        <authorList>
            <person name="Octaviana S."/>
        </authorList>
    </citation>
    <scope>NUCLEOTIDE SEQUENCE [LARGE SCALE GENOMIC DNA]</scope>
    <source>
        <strain evidence="8 9">PWU4</strain>
    </source>
</reference>
<dbReference type="PANTHER" id="PTHR43133">
    <property type="entry name" value="RNA POLYMERASE ECF-TYPE SIGMA FACTO"/>
    <property type="match status" value="1"/>
</dbReference>
<proteinExistence type="inferred from homology"/>
<evidence type="ECO:0000256" key="5">
    <source>
        <dbReference type="ARBA" id="ARBA00023163"/>
    </source>
</evidence>
<dbReference type="RefSeq" id="WP_254161211.1">
    <property type="nucleotide sequence ID" value="NZ_JAHESF010000003.1"/>
</dbReference>
<keyword evidence="3" id="KW-0731">Sigma factor</keyword>
<dbReference type="EMBL" id="JAHESF010000003">
    <property type="protein sequence ID" value="MBT1696167.1"/>
    <property type="molecule type" value="Genomic_DNA"/>
</dbReference>
<dbReference type="GO" id="GO:0016987">
    <property type="term" value="F:sigma factor activity"/>
    <property type="evidence" value="ECO:0007669"/>
    <property type="project" value="UniProtKB-KW"/>
</dbReference>
<keyword evidence="5" id="KW-0804">Transcription</keyword>
<dbReference type="SUPFAM" id="SSF88946">
    <property type="entry name" value="Sigma2 domain of RNA polymerase sigma factors"/>
    <property type="match status" value="1"/>
</dbReference>
<evidence type="ECO:0000313" key="9">
    <source>
        <dbReference type="Proteomes" id="UP001319200"/>
    </source>
</evidence>
<evidence type="ECO:0000256" key="3">
    <source>
        <dbReference type="ARBA" id="ARBA00023082"/>
    </source>
</evidence>
<keyword evidence="2" id="KW-0805">Transcription regulation</keyword>
<organism evidence="8 9">
    <name type="scientific">Chryseosolibacter histidini</name>
    <dbReference type="NCBI Taxonomy" id="2782349"/>
    <lineage>
        <taxon>Bacteria</taxon>
        <taxon>Pseudomonadati</taxon>
        <taxon>Bacteroidota</taxon>
        <taxon>Cytophagia</taxon>
        <taxon>Cytophagales</taxon>
        <taxon>Chryseotaleaceae</taxon>
        <taxon>Chryseosolibacter</taxon>
    </lineage>
</organism>
<feature type="domain" description="RNA polymerase sigma-70 region 2" evidence="6">
    <location>
        <begin position="31"/>
        <end position="99"/>
    </location>
</feature>
<dbReference type="Proteomes" id="UP001319200">
    <property type="component" value="Unassembled WGS sequence"/>
</dbReference>
<dbReference type="InterPro" id="IPR036388">
    <property type="entry name" value="WH-like_DNA-bd_sf"/>
</dbReference>
<sequence length="190" mass="22628">MNSDTRIDREPLSEEEVIQKAKSDPEAFRSIYEKYFKRIFLFVLHRVGDKDLSADITSQVFLKALQKLHQYQPRGLPFSSWLFRIAANECLDFFRRHKRVRWIVLEDKHADLLYEEMFGNEMINELKSRLPLILEKLTPDELQLIELRFMESRPFKEVAEIVGVSETYAKVRTYRVLDKIKKLFIGSRKA</sequence>
<dbReference type="InterPro" id="IPR013325">
    <property type="entry name" value="RNA_pol_sigma_r2"/>
</dbReference>
<accession>A0AAP2DJ45</accession>
<dbReference type="Gene3D" id="1.10.1740.10">
    <property type="match status" value="1"/>
</dbReference>
<evidence type="ECO:0000256" key="1">
    <source>
        <dbReference type="ARBA" id="ARBA00010641"/>
    </source>
</evidence>
<dbReference type="InterPro" id="IPR013324">
    <property type="entry name" value="RNA_pol_sigma_r3/r4-like"/>
</dbReference>
<dbReference type="AlphaFoldDB" id="A0AAP2DJ45"/>
<dbReference type="InterPro" id="IPR007630">
    <property type="entry name" value="RNA_pol_sigma70_r4"/>
</dbReference>
<dbReference type="InterPro" id="IPR014284">
    <property type="entry name" value="RNA_pol_sigma-70_dom"/>
</dbReference>
<dbReference type="Pfam" id="PF04545">
    <property type="entry name" value="Sigma70_r4"/>
    <property type="match status" value="1"/>
</dbReference>